<feature type="domain" description="AAA+ ATPase" evidence="15">
    <location>
        <begin position="288"/>
        <end position="439"/>
    </location>
</feature>
<evidence type="ECO:0000256" key="4">
    <source>
        <dbReference type="ARBA" id="ARBA00022741"/>
    </source>
</evidence>
<dbReference type="InterPro" id="IPR057495">
    <property type="entry name" value="AAA_lid_BCS1"/>
</dbReference>
<evidence type="ECO:0000313" key="17">
    <source>
        <dbReference type="EMBL" id="KKA28901.1"/>
    </source>
</evidence>
<dbReference type="Pfam" id="PF08740">
    <property type="entry name" value="BCS1_N"/>
    <property type="match status" value="1"/>
</dbReference>
<dbReference type="GO" id="GO:0005743">
    <property type="term" value="C:mitochondrial inner membrane"/>
    <property type="evidence" value="ECO:0007669"/>
    <property type="project" value="UniProtKB-SubCell"/>
</dbReference>
<dbReference type="SMART" id="SM01024">
    <property type="entry name" value="BCS1_N"/>
    <property type="match status" value="1"/>
</dbReference>
<organism evidence="17 18">
    <name type="scientific">Thielaviopsis punctulata</name>
    <dbReference type="NCBI Taxonomy" id="72032"/>
    <lineage>
        <taxon>Eukaryota</taxon>
        <taxon>Fungi</taxon>
        <taxon>Dikarya</taxon>
        <taxon>Ascomycota</taxon>
        <taxon>Pezizomycotina</taxon>
        <taxon>Sordariomycetes</taxon>
        <taxon>Hypocreomycetidae</taxon>
        <taxon>Microascales</taxon>
        <taxon>Ceratocystidaceae</taxon>
        <taxon>Thielaviopsis</taxon>
    </lineage>
</organism>
<keyword evidence="8 14" id="KW-1133">Transmembrane helix</keyword>
<keyword evidence="3 14" id="KW-0812">Transmembrane</keyword>
<name>A0A0F4ZFK1_9PEZI</name>
<proteinExistence type="inferred from homology"/>
<dbReference type="Proteomes" id="UP000033483">
    <property type="component" value="Unassembled WGS sequence"/>
</dbReference>
<dbReference type="EMBL" id="LAEV01001101">
    <property type="protein sequence ID" value="KKA28901.1"/>
    <property type="molecule type" value="Genomic_DNA"/>
</dbReference>
<evidence type="ECO:0000259" key="16">
    <source>
        <dbReference type="SMART" id="SM01024"/>
    </source>
</evidence>
<dbReference type="InterPro" id="IPR003959">
    <property type="entry name" value="ATPase_AAA_core"/>
</dbReference>
<reference evidence="17 18" key="1">
    <citation type="submission" date="2015-03" db="EMBL/GenBank/DDBJ databases">
        <authorList>
            <person name="Radwan O."/>
            <person name="Al-Naeli F.A."/>
            <person name="Rendon G.A."/>
            <person name="Fields C."/>
        </authorList>
    </citation>
    <scope>NUCLEOTIDE SEQUENCE [LARGE SCALE GENOMIC DNA]</scope>
    <source>
        <strain evidence="17">CR-DP1</strain>
    </source>
</reference>
<accession>A0A0F4ZFK1</accession>
<evidence type="ECO:0000256" key="13">
    <source>
        <dbReference type="SAM" id="MobiDB-lite"/>
    </source>
</evidence>
<keyword evidence="6" id="KW-0378">Hydrolase</keyword>
<evidence type="ECO:0000256" key="2">
    <source>
        <dbReference type="ARBA" id="ARBA00007448"/>
    </source>
</evidence>
<evidence type="ECO:0000256" key="11">
    <source>
        <dbReference type="ARBA" id="ARBA00048778"/>
    </source>
</evidence>
<evidence type="ECO:0000256" key="9">
    <source>
        <dbReference type="ARBA" id="ARBA00023128"/>
    </source>
</evidence>
<dbReference type="InterPro" id="IPR014851">
    <property type="entry name" value="BCS1_N"/>
</dbReference>
<keyword evidence="7 12" id="KW-0067">ATP-binding</keyword>
<feature type="region of interest" description="Disordered" evidence="13">
    <location>
        <begin position="548"/>
        <end position="605"/>
    </location>
</feature>
<keyword evidence="5" id="KW-0999">Mitochondrion inner membrane</keyword>
<dbReference type="PANTHER" id="PTHR23070">
    <property type="entry name" value="BCS1 AAA-TYPE ATPASE"/>
    <property type="match status" value="1"/>
</dbReference>
<evidence type="ECO:0000256" key="5">
    <source>
        <dbReference type="ARBA" id="ARBA00022792"/>
    </source>
</evidence>
<keyword evidence="18" id="KW-1185">Reference proteome</keyword>
<evidence type="ECO:0000256" key="7">
    <source>
        <dbReference type="ARBA" id="ARBA00022840"/>
    </source>
</evidence>
<gene>
    <name evidence="17" type="ORF">TD95_004490</name>
</gene>
<comment type="catalytic activity">
    <reaction evidence="11">
        <text>ATP + H2O = ADP + phosphate + H(+)</text>
        <dbReference type="Rhea" id="RHEA:13065"/>
        <dbReference type="ChEBI" id="CHEBI:15377"/>
        <dbReference type="ChEBI" id="CHEBI:15378"/>
        <dbReference type="ChEBI" id="CHEBI:30616"/>
        <dbReference type="ChEBI" id="CHEBI:43474"/>
        <dbReference type="ChEBI" id="CHEBI:456216"/>
    </reaction>
    <physiologicalReaction direction="left-to-right" evidence="11">
        <dbReference type="Rhea" id="RHEA:13066"/>
    </physiologicalReaction>
</comment>
<dbReference type="Gene3D" id="3.40.50.300">
    <property type="entry name" value="P-loop containing nucleotide triphosphate hydrolases"/>
    <property type="match status" value="1"/>
</dbReference>
<evidence type="ECO:0000256" key="1">
    <source>
        <dbReference type="ARBA" id="ARBA00004434"/>
    </source>
</evidence>
<feature type="region of interest" description="Disordered" evidence="13">
    <location>
        <begin position="125"/>
        <end position="147"/>
    </location>
</feature>
<evidence type="ECO:0000256" key="6">
    <source>
        <dbReference type="ARBA" id="ARBA00022801"/>
    </source>
</evidence>
<keyword evidence="4 12" id="KW-0547">Nucleotide-binding</keyword>
<dbReference type="AlphaFoldDB" id="A0A0F4ZFK1"/>
<evidence type="ECO:0000313" key="18">
    <source>
        <dbReference type="Proteomes" id="UP000033483"/>
    </source>
</evidence>
<evidence type="ECO:0000256" key="10">
    <source>
        <dbReference type="ARBA" id="ARBA00023136"/>
    </source>
</evidence>
<evidence type="ECO:0000256" key="12">
    <source>
        <dbReference type="RuleBase" id="RU003651"/>
    </source>
</evidence>
<keyword evidence="10 14" id="KW-0472">Membrane</keyword>
<evidence type="ECO:0000259" key="15">
    <source>
        <dbReference type="SMART" id="SM00382"/>
    </source>
</evidence>
<evidence type="ECO:0000256" key="3">
    <source>
        <dbReference type="ARBA" id="ARBA00022692"/>
    </source>
</evidence>
<dbReference type="GO" id="GO:0016887">
    <property type="term" value="F:ATP hydrolysis activity"/>
    <property type="evidence" value="ECO:0007669"/>
    <property type="project" value="InterPro"/>
</dbReference>
<feature type="compositionally biased region" description="Basic and acidic residues" evidence="13">
    <location>
        <begin position="555"/>
        <end position="605"/>
    </location>
</feature>
<comment type="similarity">
    <text evidence="2">Belongs to the AAA ATPase family. BCS1 subfamily.</text>
</comment>
<dbReference type="Pfam" id="PF25426">
    <property type="entry name" value="AAA_lid_BCS1"/>
    <property type="match status" value="1"/>
</dbReference>
<keyword evidence="9" id="KW-0496">Mitochondrion</keyword>
<dbReference type="PROSITE" id="PS00674">
    <property type="entry name" value="AAA"/>
    <property type="match status" value="1"/>
</dbReference>
<sequence length="605" mass="68756">MPSSITPPNASVTDDFAKATTVARPLLDYLFPGFTLVSDGVLRHLNIDINRYIPILMVFSVLTFVWNYISNFFWGYLEEYCMCTVDIRYEDEIYDAVVHWVSRQSFASSSRRFVVVSNASQSRNHYWNGDNDSDSDDDEPMTHEQEVKKHRGALAYTPSFGSHNFWFRGHLLRFNRADTRKSPNALISNEREEISISSYSRNPDILKDLLIEARMTYAQKDSQKTVIFRAICRYSNTEPIWQRIVSRSIRPMSTVILNKKLKQELMSDVTDYLNPATRRWYSNRGIPYRRGYLLYGPPGTGKSSFSLALAGHFKMRVYIISLSSATATEENLSQLFSCLPRRCVVLLEDIDSAGLTHTRDEPESEAPAMGPSSPTAFDSASSASKSNRLSLSGLLNILDGVASNEGRLLIMTTNHLEKLDSALIRPGRVDMAVEFGLADTSICKALFQAIFSSFADDDPLYSPGGDVAKSKAITEVLSEKAMKKLEQQHKAKQAAYDAEIASLSTDFAAKVPEHEFSPAELQGFLLRYKLQPQQALENIDEWVAVTREKKRKEKKEKEENELKEKEKEKQKEKEKEKEQKPREVEKESTVKQENEKPDNSPKDHV</sequence>
<evidence type="ECO:0000256" key="8">
    <source>
        <dbReference type="ARBA" id="ARBA00022989"/>
    </source>
</evidence>
<evidence type="ECO:0008006" key="19">
    <source>
        <dbReference type="Google" id="ProtNLM"/>
    </source>
</evidence>
<dbReference type="InterPro" id="IPR003960">
    <property type="entry name" value="ATPase_AAA_CS"/>
</dbReference>
<dbReference type="SMART" id="SM00382">
    <property type="entry name" value="AAA"/>
    <property type="match status" value="1"/>
</dbReference>
<dbReference type="OrthoDB" id="10251412at2759"/>
<comment type="caution">
    <text evidence="17">The sequence shown here is derived from an EMBL/GenBank/DDBJ whole genome shotgun (WGS) entry which is preliminary data.</text>
</comment>
<dbReference type="GO" id="GO:0005524">
    <property type="term" value="F:ATP binding"/>
    <property type="evidence" value="ECO:0007669"/>
    <property type="project" value="UniProtKB-KW"/>
</dbReference>
<dbReference type="InterPro" id="IPR050747">
    <property type="entry name" value="Mitochondrial_chaperone_BCS1"/>
</dbReference>
<dbReference type="SUPFAM" id="SSF52540">
    <property type="entry name" value="P-loop containing nucleoside triphosphate hydrolases"/>
    <property type="match status" value="1"/>
</dbReference>
<dbReference type="Pfam" id="PF00004">
    <property type="entry name" value="AAA"/>
    <property type="match status" value="1"/>
</dbReference>
<feature type="transmembrane region" description="Helical" evidence="14">
    <location>
        <begin position="52"/>
        <end position="77"/>
    </location>
</feature>
<feature type="domain" description="BCS1 N-terminal" evidence="16">
    <location>
        <begin position="57"/>
        <end position="255"/>
    </location>
</feature>
<protein>
    <recommendedName>
        <fullName evidence="19">AAA+ ATPase domain-containing protein</fullName>
    </recommendedName>
</protein>
<dbReference type="InterPro" id="IPR027417">
    <property type="entry name" value="P-loop_NTPase"/>
</dbReference>
<dbReference type="InterPro" id="IPR003593">
    <property type="entry name" value="AAA+_ATPase"/>
</dbReference>
<comment type="subcellular location">
    <subcellularLocation>
        <location evidence="1">Mitochondrion inner membrane</location>
        <topology evidence="1">Single-pass membrane protein</topology>
    </subcellularLocation>
</comment>
<evidence type="ECO:0000256" key="14">
    <source>
        <dbReference type="SAM" id="Phobius"/>
    </source>
</evidence>
<feature type="region of interest" description="Disordered" evidence="13">
    <location>
        <begin position="356"/>
        <end position="381"/>
    </location>
</feature>